<feature type="signal peptide" evidence="2">
    <location>
        <begin position="1"/>
        <end position="22"/>
    </location>
</feature>
<feature type="region of interest" description="Disordered" evidence="1">
    <location>
        <begin position="418"/>
        <end position="443"/>
    </location>
</feature>
<feature type="region of interest" description="Disordered" evidence="1">
    <location>
        <begin position="789"/>
        <end position="854"/>
    </location>
</feature>
<protein>
    <submittedName>
        <fullName evidence="3">Uncharacterized protein</fullName>
    </submittedName>
</protein>
<organism evidence="3 4">
    <name type="scientific">Paraphoma chrysanthemicola</name>
    <dbReference type="NCBI Taxonomy" id="798071"/>
    <lineage>
        <taxon>Eukaryota</taxon>
        <taxon>Fungi</taxon>
        <taxon>Dikarya</taxon>
        <taxon>Ascomycota</taxon>
        <taxon>Pezizomycotina</taxon>
        <taxon>Dothideomycetes</taxon>
        <taxon>Pleosporomycetidae</taxon>
        <taxon>Pleosporales</taxon>
        <taxon>Pleosporineae</taxon>
        <taxon>Phaeosphaeriaceae</taxon>
        <taxon>Paraphoma</taxon>
    </lineage>
</organism>
<dbReference type="AlphaFoldDB" id="A0A8K0QWI8"/>
<evidence type="ECO:0000313" key="4">
    <source>
        <dbReference type="Proteomes" id="UP000813461"/>
    </source>
</evidence>
<name>A0A8K0QWI8_9PLEO</name>
<comment type="caution">
    <text evidence="3">The sequence shown here is derived from an EMBL/GenBank/DDBJ whole genome shotgun (WGS) entry which is preliminary data.</text>
</comment>
<feature type="region of interest" description="Disordered" evidence="1">
    <location>
        <begin position="458"/>
        <end position="478"/>
    </location>
</feature>
<dbReference type="EMBL" id="JAGMVJ010000022">
    <property type="protein sequence ID" value="KAH7073160.1"/>
    <property type="molecule type" value="Genomic_DNA"/>
</dbReference>
<proteinExistence type="predicted"/>
<evidence type="ECO:0000256" key="1">
    <source>
        <dbReference type="SAM" id="MobiDB-lite"/>
    </source>
</evidence>
<keyword evidence="2" id="KW-0732">Signal</keyword>
<gene>
    <name evidence="3" type="ORF">FB567DRAFT_597480</name>
</gene>
<feature type="region of interest" description="Disordered" evidence="1">
    <location>
        <begin position="137"/>
        <end position="156"/>
    </location>
</feature>
<evidence type="ECO:0000256" key="2">
    <source>
        <dbReference type="SAM" id="SignalP"/>
    </source>
</evidence>
<feature type="compositionally biased region" description="Basic and acidic residues" evidence="1">
    <location>
        <begin position="837"/>
        <end position="854"/>
    </location>
</feature>
<dbReference type="Proteomes" id="UP000813461">
    <property type="component" value="Unassembled WGS sequence"/>
</dbReference>
<feature type="compositionally biased region" description="Polar residues" evidence="1">
    <location>
        <begin position="461"/>
        <end position="472"/>
    </location>
</feature>
<feature type="chain" id="PRO_5035480823" evidence="2">
    <location>
        <begin position="23"/>
        <end position="854"/>
    </location>
</feature>
<evidence type="ECO:0000313" key="3">
    <source>
        <dbReference type="EMBL" id="KAH7073160.1"/>
    </source>
</evidence>
<keyword evidence="4" id="KW-1185">Reference proteome</keyword>
<feature type="region of interest" description="Disordered" evidence="1">
    <location>
        <begin position="110"/>
        <end position="131"/>
    </location>
</feature>
<reference evidence="3" key="1">
    <citation type="journal article" date="2021" name="Nat. Commun.">
        <title>Genetic determinants of endophytism in the Arabidopsis root mycobiome.</title>
        <authorList>
            <person name="Mesny F."/>
            <person name="Miyauchi S."/>
            <person name="Thiergart T."/>
            <person name="Pickel B."/>
            <person name="Atanasova L."/>
            <person name="Karlsson M."/>
            <person name="Huettel B."/>
            <person name="Barry K.W."/>
            <person name="Haridas S."/>
            <person name="Chen C."/>
            <person name="Bauer D."/>
            <person name="Andreopoulos W."/>
            <person name="Pangilinan J."/>
            <person name="LaButti K."/>
            <person name="Riley R."/>
            <person name="Lipzen A."/>
            <person name="Clum A."/>
            <person name="Drula E."/>
            <person name="Henrissat B."/>
            <person name="Kohler A."/>
            <person name="Grigoriev I.V."/>
            <person name="Martin F.M."/>
            <person name="Hacquard S."/>
        </authorList>
    </citation>
    <scope>NUCLEOTIDE SEQUENCE</scope>
    <source>
        <strain evidence="3">MPI-SDFR-AT-0120</strain>
    </source>
</reference>
<sequence>MKFAGFLAVLVILLSFAISPLSDLSQLSVGSMNGVLTTPSAYRHLHIESGGTPAFEVPVTAFAVLATGTASTTSMTFVASNEVNGSTSETAHGPDRQTDLYQHASLRSTAAETTTHTVTATTTSTLPSRVVPASASVQSVVSRPAPGLPSQTERPTFPLGYQPPHRLQIASPPTEHAVPLHESSVETEAILSLDGTQPVVERSHELATLRYRAVPPGAFDGDLGHTQSETWFSAYTPHRNLFGIDPELGNVGDTQMQEHAPQYLPRMPSSESILTRTHTPYDLICARRWIDHNRIPTFDETLLHEFPGGSNQNFQYLADPYSCPPPSLHPDVSFLARHGSAPVLVCINPGGPPHGLLDPGLFLDADRVESRHVGVSAGKVDVDTALRDIVPPTHITSFPPSTDLDFWTIGPDSWFSEHTDEANPSGHLHNNEDRHGSIVPATAGPLPNSRHLIAVSELHGSPSSNSGHNTPDQDPGNIAVPVVDRRTILLDALHRAVPPELILHILRIDLVSSKPLQPCRSWDWRTELRLRDSGRIPDMALLSHLEAVNENLHQLAIQMFYLQNIFRFKASSATSEHEAYDWIKSTLESHIRYLNRVILAINFRPGTEGRRTTSMSKLIKALGKSYYLRNLVLEMDVSRLDPGSFRLHRLIRALSNFRNVRNLRIILTNKNGRSFRELTAWLRRHMTVPRATGLDGQNWMPASMIEGLPRTSDAAHRNWTSEDHRAWVRALGIVRPEIGTHDKEIRRLAKSFALKDRAQSQRLASASLAGPRVRYRAITVDVPRDLLPRPQPLSWPGPAQVPAIGSSAGSGNLAPQVCTPKDQSASLFGPGLPTQKRKIDGEAEEESQKKSKRE</sequence>
<accession>A0A8K0QWI8</accession>